<keyword evidence="11" id="KW-1185">Reference proteome</keyword>
<dbReference type="STRING" id="6182.Q86EJ3"/>
<reference evidence="9" key="2">
    <citation type="submission" date="2008-03" db="EMBL/GenBank/DDBJ databases">
        <authorList>
            <person name="Liu F."/>
            <person name="Lu J."/>
            <person name="Hu W."/>
            <person name="Wang S.-Y."/>
            <person name="Cui S.-J."/>
            <person name="Chi M."/>
            <person name="Yan Q."/>
            <person name="Wang X.-R."/>
            <person name="Song H.-D."/>
            <person name="Xu X.-N."/>
            <person name="Wang J.-J."/>
            <person name="Zhang X.-L."/>
            <person name="Wang Z.-Q."/>
            <person name="Xue C.-L."/>
            <person name="Brindley P.J."/>
            <person name="McManus D.P."/>
            <person name="Yang P.-Y."/>
            <person name="Feng Z."/>
            <person name="Chen Z."/>
            <person name="Han Z.-G."/>
        </authorList>
    </citation>
    <scope>NUCLEOTIDE SEQUENCE</scope>
</reference>
<dbReference type="Pfam" id="PF22931">
    <property type="entry name" value="SAM_TNK"/>
    <property type="match status" value="1"/>
</dbReference>
<evidence type="ECO:0000259" key="8">
    <source>
        <dbReference type="Pfam" id="PF22931"/>
    </source>
</evidence>
<evidence type="ECO:0000256" key="3">
    <source>
        <dbReference type="ARBA" id="ARBA00022679"/>
    </source>
</evidence>
<evidence type="ECO:0000256" key="4">
    <source>
        <dbReference type="ARBA" id="ARBA00022741"/>
    </source>
</evidence>
<evidence type="ECO:0000256" key="1">
    <source>
        <dbReference type="ARBA" id="ARBA00011903"/>
    </source>
</evidence>
<accession>Q86EJ3</accession>
<keyword evidence="6" id="KW-0067">ATP-binding</keyword>
<dbReference type="OrthoDB" id="635774at2759"/>
<dbReference type="GO" id="GO:0004715">
    <property type="term" value="F:non-membrane spanning protein tyrosine kinase activity"/>
    <property type="evidence" value="ECO:0007669"/>
    <property type="project" value="UniProtKB-EC"/>
</dbReference>
<evidence type="ECO:0000313" key="11">
    <source>
        <dbReference type="Proteomes" id="UP000311919"/>
    </source>
</evidence>
<keyword evidence="3" id="KW-0808">Transferase</keyword>
<keyword evidence="4" id="KW-0547">Nucleotide-binding</keyword>
<organism evidence="9">
    <name type="scientific">Schistosoma japonicum</name>
    <name type="common">Blood fluke</name>
    <dbReference type="NCBI Taxonomy" id="6182"/>
    <lineage>
        <taxon>Eukaryota</taxon>
        <taxon>Metazoa</taxon>
        <taxon>Spiralia</taxon>
        <taxon>Lophotrochozoa</taxon>
        <taxon>Platyhelminthes</taxon>
        <taxon>Trematoda</taxon>
        <taxon>Digenea</taxon>
        <taxon>Strigeidida</taxon>
        <taxon>Schistosomatoidea</taxon>
        <taxon>Schistosomatidae</taxon>
        <taxon>Schistosoma</taxon>
    </lineage>
</organism>
<keyword evidence="5 10" id="KW-0418">Kinase</keyword>
<reference evidence="10 11" key="3">
    <citation type="submission" date="2019-03" db="EMBL/GenBank/DDBJ databases">
        <title>An improved genome assembly of the fluke Schistosoma japonicum.</title>
        <authorList>
            <person name="Hu W."/>
            <person name="Luo F."/>
            <person name="Yin M."/>
            <person name="Mo X."/>
            <person name="Sun C."/>
            <person name="Wu Q."/>
            <person name="Zhu B."/>
            <person name="Xiang M."/>
            <person name="Wang J."/>
            <person name="Wang Y."/>
            <person name="Zhang T."/>
            <person name="Xu B."/>
            <person name="Zheng H."/>
            <person name="Feng Z."/>
        </authorList>
    </citation>
    <scope>NUCLEOTIDE SEQUENCE [LARGE SCALE GENOMIC DNA]</scope>
    <source>
        <strain evidence="10">HuSjv2</strain>
        <tissue evidence="10">Worms</tissue>
    </source>
</reference>
<evidence type="ECO:0000313" key="10">
    <source>
        <dbReference type="EMBL" id="TNN12415.1"/>
    </source>
</evidence>
<dbReference type="GO" id="GO:0005524">
    <property type="term" value="F:ATP binding"/>
    <property type="evidence" value="ECO:0007669"/>
    <property type="project" value="UniProtKB-KW"/>
</dbReference>
<dbReference type="Gene3D" id="3.30.200.20">
    <property type="entry name" value="Phosphorylase Kinase, domain 1"/>
    <property type="match status" value="1"/>
</dbReference>
<dbReference type="EMBL" id="SKCS01000225">
    <property type="protein sequence ID" value="TNN12418.1"/>
    <property type="molecule type" value="Genomic_DNA"/>
</dbReference>
<dbReference type="EMBL" id="AY223224">
    <property type="protein sequence ID" value="AAP06246.2"/>
    <property type="molecule type" value="mRNA"/>
</dbReference>
<protein>
    <recommendedName>
        <fullName evidence="1">non-specific protein-tyrosine kinase</fullName>
        <ecNumber evidence="1">2.7.10.2</ecNumber>
    </recommendedName>
</protein>
<sequence>MAERVYYPWTDRCGKLSVFLERAHLKNFYSAFKKLKISDPDDFSRIKPTDLTCLGMTGNEINRLVNQLIEDGFSVDNLLSDGYIDYSYSQSDSKPYPITDFRRSKPLHRLFKKKQSFYASAPVSPAHKLDHQSTEQFPIQDSYLSQDQGNYHSTSLSQNSRQYTIASSTAVTCLIPEKDIQLYSRIGIGSFGIVRRGDWTTPSGETTSRGFDQCHKKVSQLLCCH</sequence>
<reference evidence="9" key="1">
    <citation type="journal article" date="2003" name="Nat. Genet.">
        <title>Evolutionary and biomedical implications of a Schistosoma japonicum complementary DNA resource.</title>
        <authorList>
            <person name="Hu W."/>
            <person name="Yan Q."/>
            <person name="Shen D.K."/>
            <person name="Liu F."/>
            <person name="Zhu Z.D."/>
            <person name="Song H.D."/>
            <person name="Xu X.R."/>
            <person name="Wang Z.J."/>
            <person name="Rong Y.P."/>
            <person name="Zeng L.C."/>
            <person name="Wu J."/>
            <person name="Zhang X."/>
            <person name="Wang J.J."/>
            <person name="Xu X.N."/>
            <person name="Wang S.Y."/>
            <person name="Fu G."/>
            <person name="Zhang X.L."/>
            <person name="Wang Z.Q."/>
            <person name="Brindley P.J."/>
            <person name="McManus D.P."/>
            <person name="Xue C.L."/>
            <person name="Feng Z."/>
            <person name="Chen Z."/>
            <person name="Han Z.G."/>
        </authorList>
    </citation>
    <scope>NUCLEOTIDE SEQUENCE</scope>
</reference>
<dbReference type="EMBL" id="SKCS01000225">
    <property type="protein sequence ID" value="TNN12417.1"/>
    <property type="molecule type" value="Genomic_DNA"/>
</dbReference>
<evidence type="ECO:0000256" key="6">
    <source>
        <dbReference type="ARBA" id="ARBA00022840"/>
    </source>
</evidence>
<dbReference type="EC" id="2.7.10.2" evidence="1"/>
<keyword evidence="2" id="KW-0728">SH3 domain</keyword>
<name>Q86EJ3_SCHJA</name>
<dbReference type="EMBL" id="SKCS01000225">
    <property type="protein sequence ID" value="TNN12419.1"/>
    <property type="molecule type" value="Genomic_DNA"/>
</dbReference>
<dbReference type="Proteomes" id="UP000311919">
    <property type="component" value="Unassembled WGS sequence"/>
</dbReference>
<evidence type="ECO:0000256" key="7">
    <source>
        <dbReference type="ARBA" id="ARBA00023137"/>
    </source>
</evidence>
<dbReference type="AlphaFoldDB" id="Q86EJ3"/>
<dbReference type="InterPro" id="IPR055175">
    <property type="entry name" value="ACK/TNK-like_SAM"/>
</dbReference>
<evidence type="ECO:0000313" key="9">
    <source>
        <dbReference type="EMBL" id="AAP06246.2"/>
    </source>
</evidence>
<gene>
    <name evidence="10" type="ORF">EWB00_003711</name>
</gene>
<evidence type="ECO:0000256" key="5">
    <source>
        <dbReference type="ARBA" id="ARBA00022777"/>
    </source>
</evidence>
<dbReference type="EMBL" id="SKCS01000225">
    <property type="protein sequence ID" value="TNN12415.1"/>
    <property type="molecule type" value="Genomic_DNA"/>
</dbReference>
<feature type="domain" description="ACK/TNK-like SAM" evidence="8">
    <location>
        <begin position="16"/>
        <end position="67"/>
    </location>
</feature>
<keyword evidence="7" id="KW-0829">Tyrosine-protein kinase</keyword>
<proteinExistence type="evidence at transcript level"/>
<evidence type="ECO:0000256" key="2">
    <source>
        <dbReference type="ARBA" id="ARBA00022443"/>
    </source>
</evidence>